<organism evidence="2 3">
    <name type="scientific">Galliscardovia ingluviei</name>
    <dbReference type="NCBI Taxonomy" id="1769422"/>
    <lineage>
        <taxon>Bacteria</taxon>
        <taxon>Bacillati</taxon>
        <taxon>Actinomycetota</taxon>
        <taxon>Actinomycetes</taxon>
        <taxon>Bifidobacteriales</taxon>
        <taxon>Bifidobacteriaceae</taxon>
        <taxon>Galliscardovia</taxon>
    </lineage>
</organism>
<dbReference type="EMBL" id="BMDH01000003">
    <property type="protein sequence ID" value="GGI14934.1"/>
    <property type="molecule type" value="Genomic_DNA"/>
</dbReference>
<reference evidence="2" key="2">
    <citation type="submission" date="2020-09" db="EMBL/GenBank/DDBJ databases">
        <authorList>
            <person name="Sun Q."/>
            <person name="Sedlacek I."/>
        </authorList>
    </citation>
    <scope>NUCLEOTIDE SEQUENCE</scope>
    <source>
        <strain evidence="2">CCM 8606</strain>
    </source>
</reference>
<sequence>MHFLSPDSRLMRGLSNLTDAILINVLLIITSIPVITAGASLTAAHVAARKAIVGEGHLFSNYVQAWKRNLLQSLPLWLVYGVTGGLLVYAWLFLQITPLLVPKFGFSIIWLFGFEWVFALQARFENSVGRTLVNALVFSVTNIGYTLAMIAMDAVYVGLLVACWILMPQGLFLLVVLGYGTLIMLHIPLLERALRKYINEA</sequence>
<feature type="transmembrane region" description="Helical" evidence="1">
    <location>
        <begin position="158"/>
        <end position="187"/>
    </location>
</feature>
<protein>
    <submittedName>
        <fullName evidence="2">Beta-carotene 15,15'-monooxygenase</fullName>
    </submittedName>
</protein>
<keyword evidence="1" id="KW-0472">Membrane</keyword>
<evidence type="ECO:0000256" key="1">
    <source>
        <dbReference type="SAM" id="Phobius"/>
    </source>
</evidence>
<dbReference type="Proteomes" id="UP000619536">
    <property type="component" value="Unassembled WGS sequence"/>
</dbReference>
<evidence type="ECO:0000313" key="2">
    <source>
        <dbReference type="EMBL" id="GGI14934.1"/>
    </source>
</evidence>
<proteinExistence type="predicted"/>
<keyword evidence="1" id="KW-1133">Transmembrane helix</keyword>
<feature type="transmembrane region" description="Helical" evidence="1">
    <location>
        <begin position="20"/>
        <end position="41"/>
    </location>
</feature>
<feature type="transmembrane region" description="Helical" evidence="1">
    <location>
        <begin position="100"/>
        <end position="120"/>
    </location>
</feature>
<reference evidence="2" key="1">
    <citation type="journal article" date="2014" name="Int. J. Syst. Evol. Microbiol.">
        <title>Complete genome sequence of Corynebacterium casei LMG S-19264T (=DSM 44701T), isolated from a smear-ripened cheese.</title>
        <authorList>
            <consortium name="US DOE Joint Genome Institute (JGI-PGF)"/>
            <person name="Walter F."/>
            <person name="Albersmeier A."/>
            <person name="Kalinowski J."/>
            <person name="Ruckert C."/>
        </authorList>
    </citation>
    <scope>NUCLEOTIDE SEQUENCE</scope>
    <source>
        <strain evidence="2">CCM 8606</strain>
    </source>
</reference>
<gene>
    <name evidence="2" type="ORF">GCM10007377_13400</name>
</gene>
<keyword evidence="1" id="KW-0812">Transmembrane</keyword>
<evidence type="ECO:0000313" key="3">
    <source>
        <dbReference type="Proteomes" id="UP000619536"/>
    </source>
</evidence>
<keyword evidence="3" id="KW-1185">Reference proteome</keyword>
<accession>A0A8J3ALH8</accession>
<dbReference type="RefSeq" id="WP_188355495.1">
    <property type="nucleotide sequence ID" value="NZ_BMDH01000003.1"/>
</dbReference>
<dbReference type="Pfam" id="PF04854">
    <property type="entry name" value="DUF624"/>
    <property type="match status" value="1"/>
</dbReference>
<dbReference type="InterPro" id="IPR006938">
    <property type="entry name" value="DUF624"/>
</dbReference>
<comment type="caution">
    <text evidence="2">The sequence shown here is derived from an EMBL/GenBank/DDBJ whole genome shotgun (WGS) entry which is preliminary data.</text>
</comment>
<feature type="transmembrane region" description="Helical" evidence="1">
    <location>
        <begin position="74"/>
        <end position="94"/>
    </location>
</feature>
<feature type="transmembrane region" description="Helical" evidence="1">
    <location>
        <begin position="132"/>
        <end position="152"/>
    </location>
</feature>
<dbReference type="AlphaFoldDB" id="A0A8J3ALH8"/>
<name>A0A8J3ALH8_9BIFI</name>